<dbReference type="EMBL" id="JBCLYO010000001">
    <property type="protein sequence ID" value="KAL0096230.1"/>
    <property type="molecule type" value="Genomic_DNA"/>
</dbReference>
<accession>A0ABR3BCT8</accession>
<feature type="domain" description="Importin-7/11-like TPR repeats" evidence="1">
    <location>
        <begin position="1"/>
        <end position="119"/>
    </location>
</feature>
<protein>
    <recommendedName>
        <fullName evidence="1">Importin-7/11-like TPR repeats domain-containing protein</fullName>
    </recommendedName>
</protein>
<name>A0ABR3BCT8_PHYBL</name>
<reference evidence="2 3" key="1">
    <citation type="submission" date="2024-04" db="EMBL/GenBank/DDBJ databases">
        <title>Symmetric and asymmetric DNA N6-adenine methylation regulates different biological responses in Mucorales.</title>
        <authorList>
            <consortium name="Lawrence Berkeley National Laboratory"/>
            <person name="Lax C."/>
            <person name="Mondo S.J."/>
            <person name="Osorio-Concepcion M."/>
            <person name="Muszewska A."/>
            <person name="Corrochano-Luque M."/>
            <person name="Gutierrez G."/>
            <person name="Riley R."/>
            <person name="Lipzen A."/>
            <person name="Guo J."/>
            <person name="Hundley H."/>
            <person name="Amirebrahimi M."/>
            <person name="Ng V."/>
            <person name="Lorenzo-Gutierrez D."/>
            <person name="Binder U."/>
            <person name="Yang J."/>
            <person name="Song Y."/>
            <person name="Canovas D."/>
            <person name="Navarro E."/>
            <person name="Freitag M."/>
            <person name="Gabaldon T."/>
            <person name="Grigoriev I.V."/>
            <person name="Corrochano L.M."/>
            <person name="Nicolas F.E."/>
            <person name="Garre V."/>
        </authorList>
    </citation>
    <scope>NUCLEOTIDE SEQUENCE [LARGE SCALE GENOMIC DNA]</scope>
    <source>
        <strain evidence="2 3">L51</strain>
    </source>
</reference>
<keyword evidence="3" id="KW-1185">Reference proteome</keyword>
<organism evidence="2 3">
    <name type="scientific">Phycomyces blakesleeanus</name>
    <dbReference type="NCBI Taxonomy" id="4837"/>
    <lineage>
        <taxon>Eukaryota</taxon>
        <taxon>Fungi</taxon>
        <taxon>Fungi incertae sedis</taxon>
        <taxon>Mucoromycota</taxon>
        <taxon>Mucoromycotina</taxon>
        <taxon>Mucoromycetes</taxon>
        <taxon>Mucorales</taxon>
        <taxon>Phycomycetaceae</taxon>
        <taxon>Phycomyces</taxon>
    </lineage>
</organism>
<comment type="caution">
    <text evidence="2">The sequence shown here is derived from an EMBL/GenBank/DDBJ whole genome shotgun (WGS) entry which is preliminary data.</text>
</comment>
<proteinExistence type="predicted"/>
<dbReference type="Proteomes" id="UP001448207">
    <property type="component" value="Unassembled WGS sequence"/>
</dbReference>
<dbReference type="Pfam" id="PF25758">
    <property type="entry name" value="TPR_IPO11"/>
    <property type="match status" value="1"/>
</dbReference>
<gene>
    <name evidence="2" type="ORF">J3Q64DRAFT_1012741</name>
</gene>
<evidence type="ECO:0000313" key="3">
    <source>
        <dbReference type="Proteomes" id="UP001448207"/>
    </source>
</evidence>
<dbReference type="InterPro" id="IPR058669">
    <property type="entry name" value="TPR_IPO7/11-like"/>
</dbReference>
<sequence>MAFTNMVRTGNQTVLSRLPGIFSIWTDVLAETADPDSKEALLHNESDLEGDLAQLDESLEKNRKLELSRRDLVYTTDLVSMIHQTLTICEANHGGSEAFHQMYLINVDPSLLEQVNQIMSAL</sequence>
<evidence type="ECO:0000259" key="1">
    <source>
        <dbReference type="Pfam" id="PF25758"/>
    </source>
</evidence>
<evidence type="ECO:0000313" key="2">
    <source>
        <dbReference type="EMBL" id="KAL0096230.1"/>
    </source>
</evidence>